<evidence type="ECO:0000313" key="1">
    <source>
        <dbReference type="EMBL" id="TDH68278.1"/>
    </source>
</evidence>
<dbReference type="Proteomes" id="UP000294530">
    <property type="component" value="Unassembled WGS sequence"/>
</dbReference>
<keyword evidence="2" id="KW-1185">Reference proteome</keyword>
<protein>
    <submittedName>
        <fullName evidence="1">Uncharacterized protein</fullName>
    </submittedName>
</protein>
<gene>
    <name evidence="1" type="ORF">CCR75_004474</name>
</gene>
<proteinExistence type="predicted"/>
<organism evidence="1 2">
    <name type="scientific">Bremia lactucae</name>
    <name type="common">Lettuce downy mildew</name>
    <dbReference type="NCBI Taxonomy" id="4779"/>
    <lineage>
        <taxon>Eukaryota</taxon>
        <taxon>Sar</taxon>
        <taxon>Stramenopiles</taxon>
        <taxon>Oomycota</taxon>
        <taxon>Peronosporomycetes</taxon>
        <taxon>Peronosporales</taxon>
        <taxon>Peronosporaceae</taxon>
        <taxon>Bremia</taxon>
    </lineage>
</organism>
<dbReference type="KEGG" id="blac:94348231"/>
<name>A0A976IDG5_BRELC</name>
<dbReference type="EMBL" id="SHOA02000003">
    <property type="protein sequence ID" value="TDH68278.1"/>
    <property type="molecule type" value="Genomic_DNA"/>
</dbReference>
<comment type="caution">
    <text evidence="1">The sequence shown here is derived from an EMBL/GenBank/DDBJ whole genome shotgun (WGS) entry which is preliminary data.</text>
</comment>
<accession>A0A976IDG5</accession>
<dbReference type="GeneID" id="94348231"/>
<evidence type="ECO:0000313" key="2">
    <source>
        <dbReference type="Proteomes" id="UP000294530"/>
    </source>
</evidence>
<sequence length="191" mass="21598">MNDLSSGVFCGDLHAPAETQPCCCPYFTECLVNGMTSSCKCAGPSFQERVSETKSADDTEPLRRKHVTLKMDDPMENQMSISTEILIHLSAYLALVVIAVYVDHWVECFRDVRRNQMVTYSESVEVKLLRFRQRFGLRLSESQTNTKSEDDRPLLASESRCGFNSNFDCTDVEENYVRNNADKATCPIDAL</sequence>
<dbReference type="AlphaFoldDB" id="A0A976IDG5"/>
<reference evidence="1 2" key="1">
    <citation type="journal article" date="2021" name="Genome Biol.">
        <title>AFLAP: assembly-free linkage analysis pipeline using k-mers from genome sequencing data.</title>
        <authorList>
            <person name="Fletcher K."/>
            <person name="Zhang L."/>
            <person name="Gil J."/>
            <person name="Han R."/>
            <person name="Cavanaugh K."/>
            <person name="Michelmore R."/>
        </authorList>
    </citation>
    <scope>NUCLEOTIDE SEQUENCE [LARGE SCALE GENOMIC DNA]</scope>
    <source>
        <strain evidence="1 2">SF5</strain>
    </source>
</reference>
<dbReference type="OrthoDB" id="127752at2759"/>
<dbReference type="RefSeq" id="XP_067817777.1">
    <property type="nucleotide sequence ID" value="XM_067962560.1"/>
</dbReference>